<keyword evidence="1" id="KW-0812">Transmembrane</keyword>
<feature type="transmembrane region" description="Helical" evidence="1">
    <location>
        <begin position="96"/>
        <end position="115"/>
    </location>
</feature>
<feature type="transmembrane region" description="Helical" evidence="1">
    <location>
        <begin position="67"/>
        <end position="90"/>
    </location>
</feature>
<protein>
    <submittedName>
        <fullName evidence="2">Uncharacterized protein</fullName>
    </submittedName>
</protein>
<gene>
    <name evidence="2" type="ORF">ACFPK1_02520</name>
</gene>
<reference evidence="3" key="1">
    <citation type="journal article" date="2019" name="Int. J. Syst. Evol. Microbiol.">
        <title>The Global Catalogue of Microorganisms (GCM) 10K type strain sequencing project: providing services to taxonomists for standard genome sequencing and annotation.</title>
        <authorList>
            <consortium name="The Broad Institute Genomics Platform"/>
            <consortium name="The Broad Institute Genome Sequencing Center for Infectious Disease"/>
            <person name="Wu L."/>
            <person name="Ma J."/>
        </authorList>
    </citation>
    <scope>NUCLEOTIDE SEQUENCE [LARGE SCALE GENOMIC DNA]</scope>
    <source>
        <strain evidence="3">XZYJ18</strain>
    </source>
</reference>
<feature type="transmembrane region" description="Helical" evidence="1">
    <location>
        <begin position="40"/>
        <end position="60"/>
    </location>
</feature>
<evidence type="ECO:0000313" key="2">
    <source>
        <dbReference type="EMBL" id="MFC5137092.1"/>
    </source>
</evidence>
<evidence type="ECO:0000256" key="1">
    <source>
        <dbReference type="SAM" id="Phobius"/>
    </source>
</evidence>
<organism evidence="2 3">
    <name type="scientific">Actinomycetospora rhizophila</name>
    <dbReference type="NCBI Taxonomy" id="1416876"/>
    <lineage>
        <taxon>Bacteria</taxon>
        <taxon>Bacillati</taxon>
        <taxon>Actinomycetota</taxon>
        <taxon>Actinomycetes</taxon>
        <taxon>Pseudonocardiales</taxon>
        <taxon>Pseudonocardiaceae</taxon>
        <taxon>Actinomycetospora</taxon>
    </lineage>
</organism>
<keyword evidence="1" id="KW-1133">Transmembrane helix</keyword>
<keyword evidence="3" id="KW-1185">Reference proteome</keyword>
<evidence type="ECO:0000313" key="3">
    <source>
        <dbReference type="Proteomes" id="UP001596175"/>
    </source>
</evidence>
<proteinExistence type="predicted"/>
<accession>A0ABV9Z7V1</accession>
<feature type="transmembrane region" description="Helical" evidence="1">
    <location>
        <begin position="12"/>
        <end position="28"/>
    </location>
</feature>
<sequence length="126" mass="12920">MSTLTTRAKVGFWLAVVLAVADIAGAFAPLPADGEPGPPLVVMVFCAVMGLVTLAAAVVVARTGSRVGIRVIAVTRILAAITSLPAFFVPDVPPPFVAWGAATVVLTVVAVVLLMSRTRARVRADA</sequence>
<keyword evidence="1" id="KW-0472">Membrane</keyword>
<dbReference type="Proteomes" id="UP001596175">
    <property type="component" value="Unassembled WGS sequence"/>
</dbReference>
<name>A0ABV9Z7V1_9PSEU</name>
<comment type="caution">
    <text evidence="2">The sequence shown here is derived from an EMBL/GenBank/DDBJ whole genome shotgun (WGS) entry which is preliminary data.</text>
</comment>
<dbReference type="RefSeq" id="WP_378019309.1">
    <property type="nucleotide sequence ID" value="NZ_JBHSKG010000001.1"/>
</dbReference>
<dbReference type="EMBL" id="JBHSKG010000001">
    <property type="protein sequence ID" value="MFC5137092.1"/>
    <property type="molecule type" value="Genomic_DNA"/>
</dbReference>